<proteinExistence type="predicted"/>
<dbReference type="Proteomes" id="UP001626550">
    <property type="component" value="Unassembled WGS sequence"/>
</dbReference>
<evidence type="ECO:0000313" key="1">
    <source>
        <dbReference type="EMBL" id="KAL3310482.1"/>
    </source>
</evidence>
<evidence type="ECO:0000313" key="2">
    <source>
        <dbReference type="Proteomes" id="UP001626550"/>
    </source>
</evidence>
<comment type="caution">
    <text evidence="1">The sequence shown here is derived from an EMBL/GenBank/DDBJ whole genome shotgun (WGS) entry which is preliminary data.</text>
</comment>
<sequence>MGAIRVYEDYEDEENNYDPAPVELFKKTKIGKRSVKEDGFYNPRVLKEEFVEATSGGISPKMLVQCQKLDSDSCTCQRLFCFMETDCHSNATSVDSTILAKDESIMNLSKNETLAWLTRCRQTELAGQQLCECKRSLTFLNDIEKMETFMNKTVTEARDQEETIFGPMLI</sequence>
<protein>
    <submittedName>
        <fullName evidence="1">Uncharacterized protein</fullName>
    </submittedName>
</protein>
<dbReference type="EMBL" id="JBJKFK010002918">
    <property type="protein sequence ID" value="KAL3310482.1"/>
    <property type="molecule type" value="Genomic_DNA"/>
</dbReference>
<reference evidence="1 2" key="1">
    <citation type="submission" date="2024-11" db="EMBL/GenBank/DDBJ databases">
        <title>Adaptive evolution of stress response genes in parasites aligns with host niche diversity.</title>
        <authorList>
            <person name="Hahn C."/>
            <person name="Resl P."/>
        </authorList>
    </citation>
    <scope>NUCLEOTIDE SEQUENCE [LARGE SCALE GENOMIC DNA]</scope>
    <source>
        <strain evidence="1">EGGRZ-B1_66</strain>
        <tissue evidence="1">Body</tissue>
    </source>
</reference>
<keyword evidence="2" id="KW-1185">Reference proteome</keyword>
<dbReference type="AlphaFoldDB" id="A0ABD2PUN7"/>
<organism evidence="1 2">
    <name type="scientific">Cichlidogyrus casuarinus</name>
    <dbReference type="NCBI Taxonomy" id="1844966"/>
    <lineage>
        <taxon>Eukaryota</taxon>
        <taxon>Metazoa</taxon>
        <taxon>Spiralia</taxon>
        <taxon>Lophotrochozoa</taxon>
        <taxon>Platyhelminthes</taxon>
        <taxon>Monogenea</taxon>
        <taxon>Monopisthocotylea</taxon>
        <taxon>Dactylogyridea</taxon>
        <taxon>Ancyrocephalidae</taxon>
        <taxon>Cichlidogyrus</taxon>
    </lineage>
</organism>
<accession>A0ABD2PUN7</accession>
<gene>
    <name evidence="1" type="ORF">Ciccas_010956</name>
</gene>
<name>A0ABD2PUN7_9PLAT</name>